<dbReference type="Gramene" id="KQK94161">
    <property type="protein sequence ID" value="KQK94161"/>
    <property type="gene ID" value="SETIT_027123mg"/>
</dbReference>
<name>K3ZKL7_SETIT</name>
<evidence type="ECO:0000313" key="2">
    <source>
        <dbReference type="Proteomes" id="UP000004995"/>
    </source>
</evidence>
<keyword evidence="2" id="KW-1185">Reference proteome</keyword>
<accession>K3ZKL7</accession>
<organism evidence="1 2">
    <name type="scientific">Setaria italica</name>
    <name type="common">Foxtail millet</name>
    <name type="synonym">Panicum italicum</name>
    <dbReference type="NCBI Taxonomy" id="4555"/>
    <lineage>
        <taxon>Eukaryota</taxon>
        <taxon>Viridiplantae</taxon>
        <taxon>Streptophyta</taxon>
        <taxon>Embryophyta</taxon>
        <taxon>Tracheophyta</taxon>
        <taxon>Spermatophyta</taxon>
        <taxon>Magnoliopsida</taxon>
        <taxon>Liliopsida</taxon>
        <taxon>Poales</taxon>
        <taxon>Poaceae</taxon>
        <taxon>PACMAD clade</taxon>
        <taxon>Panicoideae</taxon>
        <taxon>Panicodae</taxon>
        <taxon>Paniceae</taxon>
        <taxon>Cenchrinae</taxon>
        <taxon>Setaria</taxon>
    </lineage>
</organism>
<sequence>MNFFDIPVFSDSSNQHPTPNDDYIYESRIAMYHAFLVFGLGADGRNTALKTHPASMAPIKGHIQYTYSCSHVLCQLLTYAQPNACL</sequence>
<proteinExistence type="predicted"/>
<evidence type="ECO:0000313" key="1">
    <source>
        <dbReference type="EnsemblPlants" id="KQK94161"/>
    </source>
</evidence>
<dbReference type="Proteomes" id="UP000004995">
    <property type="component" value="Unassembled WGS sequence"/>
</dbReference>
<dbReference type="EnsemblPlants" id="KQK94161">
    <property type="protein sequence ID" value="KQK94161"/>
    <property type="gene ID" value="SETIT_027123mg"/>
</dbReference>
<dbReference type="InParanoid" id="K3ZKL7"/>
<reference evidence="2" key="1">
    <citation type="journal article" date="2012" name="Nat. Biotechnol.">
        <title>Reference genome sequence of the model plant Setaria.</title>
        <authorList>
            <person name="Bennetzen J.L."/>
            <person name="Schmutz J."/>
            <person name="Wang H."/>
            <person name="Percifield R."/>
            <person name="Hawkins J."/>
            <person name="Pontaroli A.C."/>
            <person name="Estep M."/>
            <person name="Feng L."/>
            <person name="Vaughn J.N."/>
            <person name="Grimwood J."/>
            <person name="Jenkins J."/>
            <person name="Barry K."/>
            <person name="Lindquist E."/>
            <person name="Hellsten U."/>
            <person name="Deshpande S."/>
            <person name="Wang X."/>
            <person name="Wu X."/>
            <person name="Mitros T."/>
            <person name="Triplett J."/>
            <person name="Yang X."/>
            <person name="Ye C.Y."/>
            <person name="Mauro-Herrera M."/>
            <person name="Wang L."/>
            <person name="Li P."/>
            <person name="Sharma M."/>
            <person name="Sharma R."/>
            <person name="Ronald P.C."/>
            <person name="Panaud O."/>
            <person name="Kellogg E.A."/>
            <person name="Brutnell T.P."/>
            <person name="Doust A.N."/>
            <person name="Tuskan G.A."/>
            <person name="Rokhsar D."/>
            <person name="Devos K.M."/>
        </authorList>
    </citation>
    <scope>NUCLEOTIDE SEQUENCE [LARGE SCALE GENOMIC DNA]</scope>
    <source>
        <strain evidence="2">cv. Yugu1</strain>
    </source>
</reference>
<dbReference type="EMBL" id="AGNK02004770">
    <property type="status" value="NOT_ANNOTATED_CDS"/>
    <property type="molecule type" value="Genomic_DNA"/>
</dbReference>
<protein>
    <submittedName>
        <fullName evidence="1">Uncharacterized protein</fullName>
    </submittedName>
</protein>
<reference evidence="1" key="2">
    <citation type="submission" date="2018-08" db="UniProtKB">
        <authorList>
            <consortium name="EnsemblPlants"/>
        </authorList>
    </citation>
    <scope>IDENTIFICATION</scope>
    <source>
        <strain evidence="1">Yugu1</strain>
    </source>
</reference>
<dbReference type="AlphaFoldDB" id="K3ZKL7"/>
<dbReference type="HOGENOM" id="CLU_2502220_0_0_1"/>